<organism evidence="1 2">
    <name type="scientific">Tunturiibacter gelidiferens</name>
    <dbReference type="NCBI Taxonomy" id="3069689"/>
    <lineage>
        <taxon>Bacteria</taxon>
        <taxon>Pseudomonadati</taxon>
        <taxon>Acidobacteriota</taxon>
        <taxon>Terriglobia</taxon>
        <taxon>Terriglobales</taxon>
        <taxon>Acidobacteriaceae</taxon>
        <taxon>Tunturiibacter</taxon>
    </lineage>
</organism>
<evidence type="ECO:0000313" key="2">
    <source>
        <dbReference type="Proteomes" id="UP000535182"/>
    </source>
</evidence>
<dbReference type="Gene3D" id="3.30.70.100">
    <property type="match status" value="1"/>
</dbReference>
<dbReference type="Proteomes" id="UP000535182">
    <property type="component" value="Unassembled WGS sequence"/>
</dbReference>
<gene>
    <name evidence="1" type="ORF">HDF14_003955</name>
</gene>
<dbReference type="InterPro" id="IPR011008">
    <property type="entry name" value="Dimeric_a/b-barrel"/>
</dbReference>
<sequence>MSTKCVLLLRYKLKPGVSQQFRKLLKDVLEECIKEPAFLTYTLHTYPVIVSCLSGISNGKPCQKFSVLFRAAMRL</sequence>
<evidence type="ECO:0000313" key="1">
    <source>
        <dbReference type="EMBL" id="MBB5330320.1"/>
    </source>
</evidence>
<keyword evidence="2" id="KW-1185">Reference proteome</keyword>
<reference evidence="1 2" key="1">
    <citation type="submission" date="2020-08" db="EMBL/GenBank/DDBJ databases">
        <title>Genomic Encyclopedia of Type Strains, Phase IV (KMG-V): Genome sequencing to study the core and pangenomes of soil and plant-associated prokaryotes.</title>
        <authorList>
            <person name="Whitman W."/>
        </authorList>
    </citation>
    <scope>NUCLEOTIDE SEQUENCE [LARGE SCALE GENOMIC DNA]</scope>
    <source>
        <strain evidence="1 2">X5P2</strain>
    </source>
</reference>
<dbReference type="EMBL" id="JACHEB010000010">
    <property type="protein sequence ID" value="MBB5330320.1"/>
    <property type="molecule type" value="Genomic_DNA"/>
</dbReference>
<protein>
    <submittedName>
        <fullName evidence="1">Uncharacterized protein</fullName>
    </submittedName>
</protein>
<accession>A0A9X0QHA3</accession>
<comment type="caution">
    <text evidence="1">The sequence shown here is derived from an EMBL/GenBank/DDBJ whole genome shotgun (WGS) entry which is preliminary data.</text>
</comment>
<name>A0A9X0QHA3_9BACT</name>
<dbReference type="SUPFAM" id="SSF54909">
    <property type="entry name" value="Dimeric alpha+beta barrel"/>
    <property type="match status" value="1"/>
</dbReference>
<proteinExistence type="predicted"/>
<dbReference type="AlphaFoldDB" id="A0A9X0QHA3"/>